<keyword evidence="8 9" id="KW-0539">Nucleus</keyword>
<feature type="domain" description="Exportin-1/Importin-beta-like" evidence="10">
    <location>
        <begin position="118"/>
        <end position="294"/>
    </location>
</feature>
<dbReference type="SUPFAM" id="SSF48371">
    <property type="entry name" value="ARM repeat"/>
    <property type="match status" value="1"/>
</dbReference>
<dbReference type="InterPro" id="IPR016024">
    <property type="entry name" value="ARM-type_fold"/>
</dbReference>
<dbReference type="RefSeq" id="XP_025347035.1">
    <property type="nucleotide sequence ID" value="XM_025490964.1"/>
</dbReference>
<evidence type="ECO:0000256" key="9">
    <source>
        <dbReference type="RuleBase" id="RU366037"/>
    </source>
</evidence>
<dbReference type="Gene3D" id="1.25.10.10">
    <property type="entry name" value="Leucine-rich Repeat Variant"/>
    <property type="match status" value="1"/>
</dbReference>
<dbReference type="GO" id="GO:0005643">
    <property type="term" value="C:nuclear pore"/>
    <property type="evidence" value="ECO:0007669"/>
    <property type="project" value="TreeGrafter"/>
</dbReference>
<keyword evidence="13" id="KW-1185">Reference proteome</keyword>
<gene>
    <name evidence="12" type="ORF">BCV69DRAFT_271867</name>
</gene>
<evidence type="ECO:0000256" key="2">
    <source>
        <dbReference type="ARBA" id="ARBA00009466"/>
    </source>
</evidence>
<evidence type="ECO:0000256" key="6">
    <source>
        <dbReference type="ARBA" id="ARBA00022555"/>
    </source>
</evidence>
<dbReference type="InterPro" id="IPR013598">
    <property type="entry name" value="Exportin-1/Importin-b-like"/>
</dbReference>
<dbReference type="EMBL" id="KZ819330">
    <property type="protein sequence ID" value="PWN19875.1"/>
    <property type="molecule type" value="Genomic_DNA"/>
</dbReference>
<keyword evidence="4 9" id="KW-0813">Transport</keyword>
<accession>A0A316UA32</accession>
<dbReference type="GO" id="GO:0000049">
    <property type="term" value="F:tRNA binding"/>
    <property type="evidence" value="ECO:0007669"/>
    <property type="project" value="UniProtKB-UniRule"/>
</dbReference>
<sequence length="1104" mass="120682">MEEQLAQAVEIASNPTAVQDASLPAQALNFLEHLKSITHESWSAGWNAFSSKTEDGSTPKYSEQARMFGLNLVAEFLENHVSEASDPAGAVAYLQESALRYIQEDYVTGAADRVAGYAKNKLAQVLTMLLLQTYSLPQPATLLPTLIGLMRTRSDSSSSTSTINPTTTDLVLRVLHDLSITLGSDVTLRAVRSKDRLQRDGLIRDEIRANHAVTVAQAVWSVVRDGTAKISAGDDAQGWGPTKAAEITEMAISVVGDYVSWLDISLMVTPETVPIFFALLQHQVIGLRKASAEALLEVVSKGMKPASKLELLQVLDLTTIVGALEGETRVTDNSGDTDSVVELRERLARLANGITLELVKILEESATEESTRTTADELLVRHLTLMLAFLADEYDEPTECVLSGTNATLSYYKKLKRKHASGNLNAAQLDALARVVEVALSKMKYDDETEWTGAGAHDGDGGASDEDEAHFIELRKQLQLILSAVASIDETIFSSRVEGLIGQTLKAVQSGLSGTGPQITWQQAEMAVFAAYFYVEVLINASGLPKMGVSANTFVQMPPEAAKAPKNKLSLSIYPTLPLNTLGEAFQSVVQSNIASFPHPAVQLQYFECLNRYSSFFVARPDNLSAALFVFLDQRGLYSGHTGIRHRVWYLFSKFVRDVAGIIPRDYIEKVLDSMRQILVINAEMPQCDSDEDPLAKATESAGPFDSQLYLFESCGCLISLLKTVPDEQTALLKAVCDPLMGQLQQAVQSFSTEGRNLREVLQAHHLMLALANIAQGFPDLAHNALTPADAGWVEIFKSVTEQILIALRALNRFSIIREASRGAFARIVATTGQAVLPFIPNLIQSLLGEITAVELIDFLSFLGLVVTKYKTNVQPMMDELLALLIERIYHFLNQDISGTDDALQRTELQRGYISFVSTLVTTGLDGVLTSERNLAQLQTILQSIVFYAANGDASCQRASFHILSRLVLLWADDGKLVQPGHSANGHSGMNGTPKVPQPVKVPGFEAFLYETVVPLTFEVPAKATFDFNDAQAQMVLSEISTLLKTILSARGSELQRYLLEVFFPGIQCPESMARDFVGNLEQLDVKKFKVYLQGFIKASRGGA</sequence>
<evidence type="ECO:0000259" key="10">
    <source>
        <dbReference type="Pfam" id="PF08389"/>
    </source>
</evidence>
<dbReference type="InterPro" id="IPR011989">
    <property type="entry name" value="ARM-like"/>
</dbReference>
<reference evidence="12 13" key="1">
    <citation type="journal article" date="2018" name="Mol. Biol. Evol.">
        <title>Broad Genomic Sampling Reveals a Smut Pathogenic Ancestry of the Fungal Clade Ustilaginomycotina.</title>
        <authorList>
            <person name="Kijpornyongpan T."/>
            <person name="Mondo S.J."/>
            <person name="Barry K."/>
            <person name="Sandor L."/>
            <person name="Lee J."/>
            <person name="Lipzen A."/>
            <person name="Pangilinan J."/>
            <person name="LaButti K."/>
            <person name="Hainaut M."/>
            <person name="Henrissat B."/>
            <person name="Grigoriev I.V."/>
            <person name="Spatafora J.W."/>
            <person name="Aime M.C."/>
        </authorList>
    </citation>
    <scope>NUCLEOTIDE SEQUENCE [LARGE SCALE GENOMIC DNA]</scope>
    <source>
        <strain evidence="12 13">MCA 4718</strain>
    </source>
</reference>
<evidence type="ECO:0000256" key="1">
    <source>
        <dbReference type="ARBA" id="ARBA00004496"/>
    </source>
</evidence>
<dbReference type="PANTHER" id="PTHR15952">
    <property type="entry name" value="EXPORTIN-T/LOS1"/>
    <property type="match status" value="1"/>
</dbReference>
<dbReference type="GO" id="GO:0016363">
    <property type="term" value="C:nuclear matrix"/>
    <property type="evidence" value="ECO:0007669"/>
    <property type="project" value="TreeGrafter"/>
</dbReference>
<dbReference type="Pfam" id="PF19282">
    <property type="entry name" value="Exportin-T"/>
    <property type="match status" value="2"/>
</dbReference>
<feature type="domain" description="Exportin-T C-terminal" evidence="11">
    <location>
        <begin position="370"/>
        <end position="547"/>
    </location>
</feature>
<evidence type="ECO:0000256" key="3">
    <source>
        <dbReference type="ARBA" id="ARBA00018928"/>
    </source>
</evidence>
<evidence type="ECO:0000256" key="8">
    <source>
        <dbReference type="ARBA" id="ARBA00023242"/>
    </source>
</evidence>
<dbReference type="InterPro" id="IPR045546">
    <property type="entry name" value="Exportin-T_C"/>
</dbReference>
<feature type="domain" description="Exportin-T C-terminal" evidence="11">
    <location>
        <begin position="580"/>
        <end position="1099"/>
    </location>
</feature>
<comment type="function">
    <text evidence="9">tRNA nucleus export receptor which facilitates tRNA translocation across the nuclear pore complex.</text>
</comment>
<keyword evidence="6 9" id="KW-0820">tRNA-binding</keyword>
<organism evidence="12 13">
    <name type="scientific">Pseudomicrostroma glucosiphilum</name>
    <dbReference type="NCBI Taxonomy" id="1684307"/>
    <lineage>
        <taxon>Eukaryota</taxon>
        <taxon>Fungi</taxon>
        <taxon>Dikarya</taxon>
        <taxon>Basidiomycota</taxon>
        <taxon>Ustilaginomycotina</taxon>
        <taxon>Exobasidiomycetes</taxon>
        <taxon>Microstromatales</taxon>
        <taxon>Microstromatales incertae sedis</taxon>
        <taxon>Pseudomicrostroma</taxon>
    </lineage>
</organism>
<keyword evidence="7 9" id="KW-0694">RNA-binding</keyword>
<dbReference type="GO" id="GO:0031267">
    <property type="term" value="F:small GTPase binding"/>
    <property type="evidence" value="ECO:0007669"/>
    <property type="project" value="InterPro"/>
</dbReference>
<evidence type="ECO:0000313" key="13">
    <source>
        <dbReference type="Proteomes" id="UP000245942"/>
    </source>
</evidence>
<dbReference type="PANTHER" id="PTHR15952:SF11">
    <property type="entry name" value="EXPORTIN-T"/>
    <property type="match status" value="1"/>
</dbReference>
<evidence type="ECO:0000256" key="4">
    <source>
        <dbReference type="ARBA" id="ARBA00022448"/>
    </source>
</evidence>
<dbReference type="GO" id="GO:0005737">
    <property type="term" value="C:cytoplasm"/>
    <property type="evidence" value="ECO:0007669"/>
    <property type="project" value="UniProtKB-SubCell"/>
</dbReference>
<dbReference type="STRING" id="1684307.A0A316UA32"/>
<proteinExistence type="inferred from homology"/>
<dbReference type="OrthoDB" id="26399at2759"/>
<dbReference type="AlphaFoldDB" id="A0A316UA32"/>
<dbReference type="Pfam" id="PF08389">
    <property type="entry name" value="Xpo1"/>
    <property type="match status" value="1"/>
</dbReference>
<comment type="similarity">
    <text evidence="2 9">Belongs to the exportin family.</text>
</comment>
<dbReference type="GO" id="GO:0071528">
    <property type="term" value="P:tRNA re-export from nucleus"/>
    <property type="evidence" value="ECO:0007669"/>
    <property type="project" value="UniProtKB-UniRule"/>
</dbReference>
<evidence type="ECO:0000313" key="12">
    <source>
        <dbReference type="EMBL" id="PWN19875.1"/>
    </source>
</evidence>
<protein>
    <recommendedName>
        <fullName evidence="3 9">Exportin-T</fullName>
    </recommendedName>
    <alternativeName>
        <fullName evidence="9">Exportin(tRNA)</fullName>
    </alternativeName>
    <alternativeName>
        <fullName evidence="9">tRNA exportin</fullName>
    </alternativeName>
</protein>
<dbReference type="InterPro" id="IPR040017">
    <property type="entry name" value="XPOT"/>
</dbReference>
<name>A0A316UA32_9BASI</name>
<evidence type="ECO:0000256" key="5">
    <source>
        <dbReference type="ARBA" id="ARBA00022490"/>
    </source>
</evidence>
<comment type="subcellular location">
    <subcellularLocation>
        <location evidence="1 9">Cytoplasm</location>
    </subcellularLocation>
    <subcellularLocation>
        <location evidence="9">Nucleus</location>
    </subcellularLocation>
    <text evidence="9">Shuttles between the nucleus and the cytoplasm.</text>
</comment>
<keyword evidence="5 9" id="KW-0963">Cytoplasm</keyword>
<dbReference type="GeneID" id="37012698"/>
<evidence type="ECO:0000256" key="7">
    <source>
        <dbReference type="ARBA" id="ARBA00022884"/>
    </source>
</evidence>
<dbReference type="Proteomes" id="UP000245942">
    <property type="component" value="Unassembled WGS sequence"/>
</dbReference>
<evidence type="ECO:0000259" key="11">
    <source>
        <dbReference type="Pfam" id="PF19282"/>
    </source>
</evidence>